<dbReference type="GO" id="GO:0016491">
    <property type="term" value="F:oxidoreductase activity"/>
    <property type="evidence" value="ECO:0007669"/>
    <property type="project" value="InterPro"/>
</dbReference>
<dbReference type="InterPro" id="IPR002489">
    <property type="entry name" value="Glu_synth_asu_C"/>
</dbReference>
<dbReference type="PANTHER" id="PTHR43100">
    <property type="entry name" value="GLUTAMATE SYNTHASE [NADPH] SMALL CHAIN"/>
    <property type="match status" value="1"/>
</dbReference>
<feature type="domain" description="Glutamate synthase alpha subunit C-terminal" evidence="1">
    <location>
        <begin position="98"/>
        <end position="283"/>
    </location>
</feature>
<feature type="non-terminal residue" evidence="2">
    <location>
        <position position="1"/>
    </location>
</feature>
<sequence length="313" mass="33933">HYMHFVAQELREILAELGLRSVDELVGRTDLLTPSYKARKHPKARELNLNALLHQNEGERTKSIEQQHGLEHGFDLTELLPATHQAIERGVPFSGTFTIGNEQRNVGVITGSEITQQHGLKGLEPNTINVYTTGHAGQSLGAWIPQGLTLHHTGDANDYVGKGLSGGQIVVNAPNEARERDIIVGNVCFYGATSGSAYINGRAGERFCIRNSGVNVVVEGVGDHGLEYMTGGRVVILGDVGKNFGQGMSGGVSYIFPSDVEAFKAAHALNTLDFDAVTDAKEAEMLKQMLANHVTYTQSTKAQRILENFEEIG</sequence>
<reference evidence="2" key="1">
    <citation type="submission" date="2019-11" db="EMBL/GenBank/DDBJ databases">
        <title>Whole genome comparisons of Staphylococcus agnetis isolates from cattle and chickens.</title>
        <authorList>
            <person name="Rhoads D."/>
            <person name="Shwani A."/>
            <person name="Adkins P."/>
            <person name="Calcutt M."/>
            <person name="Middleton J."/>
        </authorList>
    </citation>
    <scope>NUCLEOTIDE SEQUENCE</scope>
    <source>
        <strain evidence="2">1387</strain>
    </source>
</reference>
<organism evidence="2 3">
    <name type="scientific">Staphylococcus agnetis</name>
    <dbReference type="NCBI Taxonomy" id="985762"/>
    <lineage>
        <taxon>Bacteria</taxon>
        <taxon>Bacillati</taxon>
        <taxon>Bacillota</taxon>
        <taxon>Bacilli</taxon>
        <taxon>Bacillales</taxon>
        <taxon>Staphylococcaceae</taxon>
        <taxon>Staphylococcus</taxon>
    </lineage>
</organism>
<feature type="non-terminal residue" evidence="2">
    <location>
        <position position="313"/>
    </location>
</feature>
<name>A0AAW9YUV1_9STAP</name>
<dbReference type="Gene3D" id="2.160.20.60">
    <property type="entry name" value="Glutamate synthase, alpha subunit, C-terminal domain"/>
    <property type="match status" value="1"/>
</dbReference>
<dbReference type="EMBL" id="WMFL01000070">
    <property type="protein sequence ID" value="NJI02319.1"/>
    <property type="molecule type" value="Genomic_DNA"/>
</dbReference>
<dbReference type="InterPro" id="IPR013785">
    <property type="entry name" value="Aldolase_TIM"/>
</dbReference>
<evidence type="ECO:0000259" key="1">
    <source>
        <dbReference type="Pfam" id="PF01493"/>
    </source>
</evidence>
<dbReference type="PANTHER" id="PTHR43100:SF1">
    <property type="entry name" value="GLUTAMATE SYNTHASE [NADPH] SMALL CHAIN"/>
    <property type="match status" value="1"/>
</dbReference>
<dbReference type="Gene3D" id="3.20.20.70">
    <property type="entry name" value="Aldolase class I"/>
    <property type="match status" value="1"/>
</dbReference>
<dbReference type="AlphaFoldDB" id="A0AAW9YUV1"/>
<dbReference type="SUPFAM" id="SSF69336">
    <property type="entry name" value="Alpha subunit of glutamate synthase, C-terminal domain"/>
    <property type="match status" value="1"/>
</dbReference>
<dbReference type="InterPro" id="IPR036485">
    <property type="entry name" value="Glu_synth_asu_C_sf"/>
</dbReference>
<evidence type="ECO:0000313" key="2">
    <source>
        <dbReference type="EMBL" id="NJI02319.1"/>
    </source>
</evidence>
<accession>A0AAW9YUV1</accession>
<dbReference type="InterPro" id="IPR051394">
    <property type="entry name" value="Glutamate_Synthase"/>
</dbReference>
<gene>
    <name evidence="2" type="ORF">GLV84_05705</name>
</gene>
<evidence type="ECO:0000313" key="3">
    <source>
        <dbReference type="Proteomes" id="UP000646308"/>
    </source>
</evidence>
<dbReference type="Pfam" id="PF01493">
    <property type="entry name" value="GXGXG"/>
    <property type="match status" value="1"/>
</dbReference>
<dbReference type="SUPFAM" id="SSF51395">
    <property type="entry name" value="FMN-linked oxidoreductases"/>
    <property type="match status" value="1"/>
</dbReference>
<proteinExistence type="predicted"/>
<dbReference type="Proteomes" id="UP000646308">
    <property type="component" value="Unassembled WGS sequence"/>
</dbReference>
<protein>
    <submittedName>
        <fullName evidence="2">Glutamate synthase subunit alpha</fullName>
    </submittedName>
</protein>
<comment type="caution">
    <text evidence="2">The sequence shown here is derived from an EMBL/GenBank/DDBJ whole genome shotgun (WGS) entry which is preliminary data.</text>
</comment>